<dbReference type="PANTHER" id="PTHR32309">
    <property type="entry name" value="TYROSINE-PROTEIN KINASE"/>
    <property type="match status" value="1"/>
</dbReference>
<evidence type="ECO:0000259" key="7">
    <source>
        <dbReference type="Pfam" id="PF02706"/>
    </source>
</evidence>
<dbReference type="InterPro" id="IPR050445">
    <property type="entry name" value="Bact_polysacc_biosynth/exp"/>
</dbReference>
<evidence type="ECO:0000256" key="3">
    <source>
        <dbReference type="ARBA" id="ARBA00022692"/>
    </source>
</evidence>
<dbReference type="GO" id="GO:0005886">
    <property type="term" value="C:plasma membrane"/>
    <property type="evidence" value="ECO:0007669"/>
    <property type="project" value="UniProtKB-SubCell"/>
</dbReference>
<organism evidence="8 9">
    <name type="scientific">Marseilla massiliensis</name>
    <dbReference type="NCBI Taxonomy" id="1841864"/>
    <lineage>
        <taxon>Bacteria</taxon>
        <taxon>Pseudomonadati</taxon>
        <taxon>Bacteroidota</taxon>
        <taxon>Bacteroidia</taxon>
        <taxon>Bacteroidales</taxon>
        <taxon>Prevotellaceae</taxon>
        <taxon>Marseilla</taxon>
    </lineage>
</organism>
<evidence type="ECO:0000256" key="4">
    <source>
        <dbReference type="ARBA" id="ARBA00022989"/>
    </source>
</evidence>
<comment type="caution">
    <text evidence="8">The sequence shown here is derived from an EMBL/GenBank/DDBJ whole genome shotgun (WGS) entry which is preliminary data.</text>
</comment>
<evidence type="ECO:0000256" key="6">
    <source>
        <dbReference type="SAM" id="Phobius"/>
    </source>
</evidence>
<evidence type="ECO:0000256" key="2">
    <source>
        <dbReference type="ARBA" id="ARBA00022475"/>
    </source>
</evidence>
<dbReference type="AlphaFoldDB" id="A0A938WUG0"/>
<name>A0A938WUG0_9BACT</name>
<evidence type="ECO:0000313" key="9">
    <source>
        <dbReference type="Proteomes" id="UP000706891"/>
    </source>
</evidence>
<dbReference type="PANTHER" id="PTHR32309:SF13">
    <property type="entry name" value="FERRIC ENTEROBACTIN TRANSPORT PROTEIN FEPE"/>
    <property type="match status" value="1"/>
</dbReference>
<gene>
    <name evidence="8" type="ORF">H6A34_10695</name>
</gene>
<dbReference type="EMBL" id="JACJJG010000070">
    <property type="protein sequence ID" value="MBM6674339.1"/>
    <property type="molecule type" value="Genomic_DNA"/>
</dbReference>
<evidence type="ECO:0000256" key="1">
    <source>
        <dbReference type="ARBA" id="ARBA00004651"/>
    </source>
</evidence>
<keyword evidence="3 6" id="KW-0812">Transmembrane</keyword>
<proteinExistence type="predicted"/>
<evidence type="ECO:0000313" key="8">
    <source>
        <dbReference type="EMBL" id="MBM6674339.1"/>
    </source>
</evidence>
<sequence length="354" mass="40122">MEDDKKKVININILKVVNLLRQDKVKIVIYVGIAAVIGLVVAFTTPKKYESTVVLAPEESGAGFSGSISSLASMVGMNMKIGQTGDALYPEIYPDLVSSTDFIVGLFPVKVTTKKHDISCDYYTYLTKHNKPALTDYPFIGLKKFIESFGSKDKREGSVKRFKTPLWLTKDEDAIAKTILHNIKCLVDKKTNVITITVTDQDPLVAALMADSVKSHLQVAITDYRTKKARVDLDYMQKLFDDARRQYDKARQVYASYADANQDVLLQSYKMKEEDLENDMQLKYNIYQQVVEQLQLANAKVQERTPAFTVIQSATVPLKHSSRSKLATLITWMFLAFVLRTGFVLWKNRKVFIM</sequence>
<reference evidence="8" key="1">
    <citation type="submission" date="2020-08" db="EMBL/GenBank/DDBJ databases">
        <authorList>
            <person name="Cejkova D."/>
            <person name="Kubasova T."/>
            <person name="Jahodarova E."/>
            <person name="Rychlik I."/>
        </authorList>
    </citation>
    <scope>NUCLEOTIDE SEQUENCE</scope>
    <source>
        <strain evidence="8">An824</strain>
    </source>
</reference>
<comment type="subcellular location">
    <subcellularLocation>
        <location evidence="1">Cell membrane</location>
        <topology evidence="1">Multi-pass membrane protein</topology>
    </subcellularLocation>
</comment>
<feature type="transmembrane region" description="Helical" evidence="6">
    <location>
        <begin position="326"/>
        <end position="346"/>
    </location>
</feature>
<keyword evidence="9" id="KW-1185">Reference proteome</keyword>
<dbReference type="GO" id="GO:0004713">
    <property type="term" value="F:protein tyrosine kinase activity"/>
    <property type="evidence" value="ECO:0007669"/>
    <property type="project" value="TreeGrafter"/>
</dbReference>
<dbReference type="Pfam" id="PF02706">
    <property type="entry name" value="Wzz"/>
    <property type="match status" value="1"/>
</dbReference>
<evidence type="ECO:0000256" key="5">
    <source>
        <dbReference type="ARBA" id="ARBA00023136"/>
    </source>
</evidence>
<dbReference type="InterPro" id="IPR003856">
    <property type="entry name" value="LPS_length_determ_N"/>
</dbReference>
<feature type="transmembrane region" description="Helical" evidence="6">
    <location>
        <begin position="27"/>
        <end position="45"/>
    </location>
</feature>
<dbReference type="Proteomes" id="UP000706891">
    <property type="component" value="Unassembled WGS sequence"/>
</dbReference>
<keyword evidence="2" id="KW-1003">Cell membrane</keyword>
<keyword evidence="5 6" id="KW-0472">Membrane</keyword>
<accession>A0A938WUG0</accession>
<reference evidence="8" key="2">
    <citation type="journal article" date="2021" name="Sci. Rep.">
        <title>The distribution of antibiotic resistance genes in chicken gut microbiota commensals.</title>
        <authorList>
            <person name="Juricova H."/>
            <person name="Matiasovicova J."/>
            <person name="Kubasova T."/>
            <person name="Cejkova D."/>
            <person name="Rychlik I."/>
        </authorList>
    </citation>
    <scope>NUCLEOTIDE SEQUENCE</scope>
    <source>
        <strain evidence="8">An824</strain>
    </source>
</reference>
<keyword evidence="4 6" id="KW-1133">Transmembrane helix</keyword>
<dbReference type="RefSeq" id="WP_205105508.1">
    <property type="nucleotide sequence ID" value="NZ_JACJJG010000070.1"/>
</dbReference>
<protein>
    <submittedName>
        <fullName evidence="8">Chain-length determining protein</fullName>
    </submittedName>
</protein>
<feature type="domain" description="Polysaccharide chain length determinant N-terminal" evidence="7">
    <location>
        <begin position="10"/>
        <end position="62"/>
    </location>
</feature>